<dbReference type="InterPro" id="IPR044861">
    <property type="entry name" value="IPNS-like_FE2OG_OXY"/>
</dbReference>
<accession>A0A6J1CIV6</accession>
<evidence type="ECO:0000256" key="2">
    <source>
        <dbReference type="ARBA" id="ARBA00022723"/>
    </source>
</evidence>
<dbReference type="GeneID" id="111011393"/>
<gene>
    <name evidence="8" type="primary">LOC111011393</name>
</gene>
<dbReference type="GO" id="GO:0031418">
    <property type="term" value="F:L-ascorbic acid binding"/>
    <property type="evidence" value="ECO:0007669"/>
    <property type="project" value="UniProtKB-KW"/>
</dbReference>
<keyword evidence="7" id="KW-1185">Reference proteome</keyword>
<dbReference type="GO" id="GO:0046872">
    <property type="term" value="F:metal ion binding"/>
    <property type="evidence" value="ECO:0007669"/>
    <property type="project" value="UniProtKB-KW"/>
</dbReference>
<organism evidence="7 8">
    <name type="scientific">Momordica charantia</name>
    <name type="common">Bitter gourd</name>
    <name type="synonym">Balsam pear</name>
    <dbReference type="NCBI Taxonomy" id="3673"/>
    <lineage>
        <taxon>Eukaryota</taxon>
        <taxon>Viridiplantae</taxon>
        <taxon>Streptophyta</taxon>
        <taxon>Embryophyta</taxon>
        <taxon>Tracheophyta</taxon>
        <taxon>Spermatophyta</taxon>
        <taxon>Magnoliopsida</taxon>
        <taxon>eudicotyledons</taxon>
        <taxon>Gunneridae</taxon>
        <taxon>Pentapetalae</taxon>
        <taxon>rosids</taxon>
        <taxon>fabids</taxon>
        <taxon>Cucurbitales</taxon>
        <taxon>Cucurbitaceae</taxon>
        <taxon>Momordiceae</taxon>
        <taxon>Momordica</taxon>
    </lineage>
</organism>
<keyword evidence="2 5" id="KW-0479">Metal-binding</keyword>
<dbReference type="GO" id="GO:0016491">
    <property type="term" value="F:oxidoreductase activity"/>
    <property type="evidence" value="ECO:0007669"/>
    <property type="project" value="UniProtKB-KW"/>
</dbReference>
<feature type="domain" description="Fe2OG dioxygenase" evidence="6">
    <location>
        <begin position="226"/>
        <end position="329"/>
    </location>
</feature>
<proteinExistence type="inferred from homology"/>
<dbReference type="KEGG" id="mcha:111011393"/>
<evidence type="ECO:0000313" key="8">
    <source>
        <dbReference type="RefSeq" id="XP_022140813.1"/>
    </source>
</evidence>
<dbReference type="SUPFAM" id="SSF51197">
    <property type="entry name" value="Clavaminate synthase-like"/>
    <property type="match status" value="1"/>
</dbReference>
<evidence type="ECO:0000256" key="5">
    <source>
        <dbReference type="RuleBase" id="RU003682"/>
    </source>
</evidence>
<dbReference type="RefSeq" id="XP_022140813.1">
    <property type="nucleotide sequence ID" value="XM_022285121.1"/>
</dbReference>
<comment type="similarity">
    <text evidence="1 5">Belongs to the iron/ascorbate-dependent oxidoreductase family.</text>
</comment>
<keyword evidence="4 5" id="KW-0408">Iron</keyword>
<evidence type="ECO:0000313" key="7">
    <source>
        <dbReference type="Proteomes" id="UP000504603"/>
    </source>
</evidence>
<dbReference type="PROSITE" id="PS51471">
    <property type="entry name" value="FE2OG_OXY"/>
    <property type="match status" value="1"/>
</dbReference>
<evidence type="ECO:0000256" key="3">
    <source>
        <dbReference type="ARBA" id="ARBA00022896"/>
    </source>
</evidence>
<dbReference type="Gene3D" id="2.60.120.330">
    <property type="entry name" value="B-lactam Antibiotic, Isopenicillin N Synthase, Chain"/>
    <property type="match status" value="1"/>
</dbReference>
<dbReference type="InterPro" id="IPR026992">
    <property type="entry name" value="DIOX_N"/>
</dbReference>
<name>A0A6J1CIV6_MOMCH</name>
<protein>
    <submittedName>
        <fullName evidence="8">Flavanone 3-dioxygenase 3</fullName>
    </submittedName>
</protein>
<dbReference type="PANTHER" id="PTHR47991">
    <property type="entry name" value="OXOGLUTARATE/IRON-DEPENDENT DIOXYGENASE"/>
    <property type="match status" value="1"/>
</dbReference>
<keyword evidence="5" id="KW-0560">Oxidoreductase</keyword>
<evidence type="ECO:0000256" key="1">
    <source>
        <dbReference type="ARBA" id="ARBA00008056"/>
    </source>
</evidence>
<dbReference type="OrthoDB" id="627829at2759"/>
<evidence type="ECO:0000256" key="4">
    <source>
        <dbReference type="ARBA" id="ARBA00023004"/>
    </source>
</evidence>
<reference evidence="8" key="1">
    <citation type="submission" date="2025-08" db="UniProtKB">
        <authorList>
            <consortium name="RefSeq"/>
        </authorList>
    </citation>
    <scope>IDENTIFICATION</scope>
    <source>
        <strain evidence="8">OHB3-1</strain>
    </source>
</reference>
<dbReference type="InterPro" id="IPR005123">
    <property type="entry name" value="Oxoglu/Fe-dep_dioxygenase_dom"/>
</dbReference>
<dbReference type="Pfam" id="PF14226">
    <property type="entry name" value="DIOX_N"/>
    <property type="match status" value="1"/>
</dbReference>
<dbReference type="InterPro" id="IPR027443">
    <property type="entry name" value="IPNS-like_sf"/>
</dbReference>
<keyword evidence="3" id="KW-0847">Vitamin C</keyword>
<dbReference type="InterPro" id="IPR050295">
    <property type="entry name" value="Plant_2OG-oxidoreductases"/>
</dbReference>
<dbReference type="AlphaFoldDB" id="A0A6J1CIV6"/>
<sequence>MGLGGESSGSFPTGESAQEKGLSYVPNAYVIPAPHRSSSSRETAIIPIIDMASLRSTDSAQRSLAIEELREACIRLGFFQVSFNASILHSDPEKICITSLTSVCFVQIINHRINERVMEEALEQAYEFFDLPLKEKMKYKSDDVSRAVRYGTSLKDGVDKIKFWRVFLKHYAHPLEDWIHSWPTSPRSYREKMGTYTREVRKVGLEVMEAITESLGLCPTYLSSKMAEGVQVVAVNCYPPCPQPEVALGLPPHTDYSCITTILQSSEGLEIMDMADGTWKLVPNIDGALQVHLGDHVEVLSNGLYKGVVHRATVNSESTRISITSLHSLGMDEKMKPAEELVDQQNPKKYKESSFNDFLKFLSSNDLGEGKSFINTLKIQE</sequence>
<evidence type="ECO:0000259" key="6">
    <source>
        <dbReference type="PROSITE" id="PS51471"/>
    </source>
</evidence>
<dbReference type="Pfam" id="PF03171">
    <property type="entry name" value="2OG-FeII_Oxy"/>
    <property type="match status" value="1"/>
</dbReference>
<dbReference type="Proteomes" id="UP000504603">
    <property type="component" value="Unplaced"/>
</dbReference>